<evidence type="ECO:0000256" key="1">
    <source>
        <dbReference type="SAM" id="Phobius"/>
    </source>
</evidence>
<dbReference type="AlphaFoldDB" id="A0A1M6XAZ3"/>
<organism evidence="2 3">
    <name type="scientific">Desulforamulus aeronauticus DSM 10349</name>
    <dbReference type="NCBI Taxonomy" id="1121421"/>
    <lineage>
        <taxon>Bacteria</taxon>
        <taxon>Bacillati</taxon>
        <taxon>Bacillota</taxon>
        <taxon>Clostridia</taxon>
        <taxon>Eubacteriales</taxon>
        <taxon>Peptococcaceae</taxon>
        <taxon>Desulforamulus</taxon>
    </lineage>
</organism>
<dbReference type="RefSeq" id="WP_072917773.1">
    <property type="nucleotide sequence ID" value="NZ_FRAR01000043.1"/>
</dbReference>
<evidence type="ECO:0000313" key="2">
    <source>
        <dbReference type="EMBL" id="SHL03098.1"/>
    </source>
</evidence>
<keyword evidence="1" id="KW-1133">Transmembrane helix</keyword>
<keyword evidence="3" id="KW-1185">Reference proteome</keyword>
<evidence type="ECO:0000313" key="3">
    <source>
        <dbReference type="Proteomes" id="UP000183997"/>
    </source>
</evidence>
<keyword evidence="1" id="KW-0812">Transmembrane</keyword>
<protein>
    <submittedName>
        <fullName evidence="2">Uncharacterized protein</fullName>
    </submittedName>
</protein>
<keyword evidence="1" id="KW-0472">Membrane</keyword>
<proteinExistence type="predicted"/>
<name>A0A1M6XAZ3_9FIRM</name>
<dbReference type="Proteomes" id="UP000183997">
    <property type="component" value="Unassembled WGS sequence"/>
</dbReference>
<dbReference type="OrthoDB" id="9925995at2"/>
<dbReference type="STRING" id="1121421.SAMN02745123_03966"/>
<gene>
    <name evidence="2" type="ORF">SAMN02745123_03966</name>
</gene>
<reference evidence="3" key="1">
    <citation type="submission" date="2016-11" db="EMBL/GenBank/DDBJ databases">
        <authorList>
            <person name="Varghese N."/>
            <person name="Submissions S."/>
        </authorList>
    </citation>
    <scope>NUCLEOTIDE SEQUENCE [LARGE SCALE GENOMIC DNA]</scope>
    <source>
        <strain evidence="3">DSM 10349</strain>
    </source>
</reference>
<sequence>MNGAGMNLPLNQLTSSQEVKPIHPSILEETLAWLEDTDSPAVKAFGKGILILTGLYLIAQFVRALFL</sequence>
<accession>A0A1M6XAZ3</accession>
<dbReference type="EMBL" id="FRAR01000043">
    <property type="protein sequence ID" value="SHL03098.1"/>
    <property type="molecule type" value="Genomic_DNA"/>
</dbReference>
<feature type="transmembrane region" description="Helical" evidence="1">
    <location>
        <begin position="44"/>
        <end position="66"/>
    </location>
</feature>